<accession>A0A8S5RKV0</accession>
<protein>
    <submittedName>
        <fullName evidence="1">Uncharacterized protein</fullName>
    </submittedName>
</protein>
<sequence>MVPVVWLVALRQAFLFCSLPFDLTIQYYIARNMSIPYCNKN</sequence>
<dbReference type="EMBL" id="BK059114">
    <property type="protein sequence ID" value="DAE32006.1"/>
    <property type="molecule type" value="Genomic_DNA"/>
</dbReference>
<proteinExistence type="predicted"/>
<reference evidence="1" key="1">
    <citation type="journal article" date="2021" name="Proc. Natl. Acad. Sci. U.S.A.">
        <title>A Catalog of Tens of Thousands of Viruses from Human Metagenomes Reveals Hidden Associations with Chronic Diseases.</title>
        <authorList>
            <person name="Tisza M.J."/>
            <person name="Buck C.B."/>
        </authorList>
    </citation>
    <scope>NUCLEOTIDE SEQUENCE</scope>
    <source>
        <strain evidence="1">CtReX5</strain>
    </source>
</reference>
<evidence type="ECO:0000313" key="1">
    <source>
        <dbReference type="EMBL" id="DAE32006.1"/>
    </source>
</evidence>
<organism evidence="1">
    <name type="scientific">virus sp. ctReX5</name>
    <dbReference type="NCBI Taxonomy" id="2825818"/>
    <lineage>
        <taxon>Viruses</taxon>
    </lineage>
</organism>
<name>A0A8S5RKV0_9VIRU</name>